<name>A0A841JYS7_9BACT</name>
<dbReference type="InterPro" id="IPR006680">
    <property type="entry name" value="Amidohydro-rel"/>
</dbReference>
<dbReference type="PANTHER" id="PTHR21240:SF30">
    <property type="entry name" value="AMIDOHYDROLASE-RELATED DOMAIN-CONTAINING PROTEIN-RELATED"/>
    <property type="match status" value="1"/>
</dbReference>
<dbReference type="GO" id="GO:0016787">
    <property type="term" value="F:hydrolase activity"/>
    <property type="evidence" value="ECO:0007669"/>
    <property type="project" value="InterPro"/>
</dbReference>
<dbReference type="PANTHER" id="PTHR21240">
    <property type="entry name" value="2-AMINO-3-CARBOXYLMUCONATE-6-SEMIALDEHYDE DECARBOXYLASE"/>
    <property type="match status" value="1"/>
</dbReference>
<evidence type="ECO:0000313" key="4">
    <source>
        <dbReference type="Proteomes" id="UP000538666"/>
    </source>
</evidence>
<dbReference type="Proteomes" id="UP000538666">
    <property type="component" value="Unassembled WGS sequence"/>
</dbReference>
<evidence type="ECO:0000313" key="3">
    <source>
        <dbReference type="EMBL" id="MBB6146623.1"/>
    </source>
</evidence>
<keyword evidence="4" id="KW-1185">Reference proteome</keyword>
<dbReference type="InterPro" id="IPR032465">
    <property type="entry name" value="ACMSD"/>
</dbReference>
<dbReference type="GO" id="GO:0016831">
    <property type="term" value="F:carboxy-lyase activity"/>
    <property type="evidence" value="ECO:0007669"/>
    <property type="project" value="InterPro"/>
</dbReference>
<dbReference type="GO" id="GO:0005829">
    <property type="term" value="C:cytosol"/>
    <property type="evidence" value="ECO:0007669"/>
    <property type="project" value="TreeGrafter"/>
</dbReference>
<evidence type="ECO:0000259" key="2">
    <source>
        <dbReference type="Pfam" id="PF04909"/>
    </source>
</evidence>
<dbReference type="OrthoDB" id="9777673at2"/>
<proteinExistence type="predicted"/>
<dbReference type="SUPFAM" id="SSF51556">
    <property type="entry name" value="Metallo-dependent hydrolases"/>
    <property type="match status" value="1"/>
</dbReference>
<protein>
    <recommendedName>
        <fullName evidence="2">Amidohydrolase-related domain-containing protein</fullName>
    </recommendedName>
</protein>
<dbReference type="RefSeq" id="WP_050060487.1">
    <property type="nucleotide sequence ID" value="NZ_JACHEK010000010.1"/>
</dbReference>
<reference evidence="3 4" key="1">
    <citation type="submission" date="2020-08" db="EMBL/GenBank/DDBJ databases">
        <title>Genomic Encyclopedia of Type Strains, Phase IV (KMG-IV): sequencing the most valuable type-strain genomes for metagenomic binning, comparative biology and taxonomic classification.</title>
        <authorList>
            <person name="Goeker M."/>
        </authorList>
    </citation>
    <scope>NUCLEOTIDE SEQUENCE [LARGE SCALE GENOMIC DNA]</scope>
    <source>
        <strain evidence="3 4">DSM 103733</strain>
    </source>
</reference>
<dbReference type="GO" id="GO:0019748">
    <property type="term" value="P:secondary metabolic process"/>
    <property type="evidence" value="ECO:0007669"/>
    <property type="project" value="TreeGrafter"/>
</dbReference>
<evidence type="ECO:0000256" key="1">
    <source>
        <dbReference type="ARBA" id="ARBA00023239"/>
    </source>
</evidence>
<comment type="caution">
    <text evidence="3">The sequence shown here is derived from an EMBL/GenBank/DDBJ whole genome shotgun (WGS) entry which is preliminary data.</text>
</comment>
<keyword evidence="1" id="KW-0456">Lyase</keyword>
<dbReference type="AlphaFoldDB" id="A0A841JYS7"/>
<sequence length="321" mass="35043">MRTVTLEEHFLTSSFLKAAESSLPPNPQMAAIREKLLDLGAGRIAAMDAGSVDVQVLSLTSMGIESLAPANATAVMHDVNDELAAAVAAHPARFAGFANLALREPEEAAKEFERCIRTHGFRGALVDGLTGGAFLDDPRFTPLFEVAQALDVPIYLHPALPPKTVQEVYFSGLPGHTGQLLSIAGWGWHVETGLHCLRLIVSGLFDRFPRLQVIIGHMGENLPYSLARAAGVLTPACKHLQRPVAEYFHSNFHVTTSGYFTNPPFLCALQVLGVDRLLYSIDYPYSDTSKGQAFLNNLSLSPEDREKFVHRNADKLLRLNS</sequence>
<organism evidence="3 4">
    <name type="scientific">Silvibacterium bohemicum</name>
    <dbReference type="NCBI Taxonomy" id="1577686"/>
    <lineage>
        <taxon>Bacteria</taxon>
        <taxon>Pseudomonadati</taxon>
        <taxon>Acidobacteriota</taxon>
        <taxon>Terriglobia</taxon>
        <taxon>Terriglobales</taxon>
        <taxon>Acidobacteriaceae</taxon>
        <taxon>Silvibacterium</taxon>
    </lineage>
</organism>
<gene>
    <name evidence="3" type="ORF">HNQ77_004602</name>
</gene>
<accession>A0A841JYS7</accession>
<dbReference type="Pfam" id="PF04909">
    <property type="entry name" value="Amidohydro_2"/>
    <property type="match status" value="1"/>
</dbReference>
<dbReference type="InterPro" id="IPR032466">
    <property type="entry name" value="Metal_Hydrolase"/>
</dbReference>
<dbReference type="Gene3D" id="3.20.20.140">
    <property type="entry name" value="Metal-dependent hydrolases"/>
    <property type="match status" value="1"/>
</dbReference>
<feature type="domain" description="Amidohydrolase-related" evidence="2">
    <location>
        <begin position="41"/>
        <end position="319"/>
    </location>
</feature>
<dbReference type="EMBL" id="JACHEK010000010">
    <property type="protein sequence ID" value="MBB6146623.1"/>
    <property type="molecule type" value="Genomic_DNA"/>
</dbReference>